<gene>
    <name evidence="2" type="ORF">DCHRY22_LOCUS14063</name>
</gene>
<proteinExistence type="predicted"/>
<reference evidence="2" key="1">
    <citation type="submission" date="2021-09" db="EMBL/GenBank/DDBJ databases">
        <authorList>
            <person name="Martin H S."/>
        </authorList>
    </citation>
    <scope>NUCLEOTIDE SEQUENCE</scope>
</reference>
<dbReference type="AlphaFoldDB" id="A0A8J2WBW0"/>
<dbReference type="Proteomes" id="UP000789524">
    <property type="component" value="Unassembled WGS sequence"/>
</dbReference>
<comment type="caution">
    <text evidence="2">The sequence shown here is derived from an EMBL/GenBank/DDBJ whole genome shotgun (WGS) entry which is preliminary data.</text>
</comment>
<evidence type="ECO:0000313" key="3">
    <source>
        <dbReference type="Proteomes" id="UP000789524"/>
    </source>
</evidence>
<dbReference type="Gene3D" id="3.80.10.10">
    <property type="entry name" value="Ribonuclease Inhibitor"/>
    <property type="match status" value="1"/>
</dbReference>
<keyword evidence="3" id="KW-1185">Reference proteome</keyword>
<dbReference type="PROSITE" id="PS50181">
    <property type="entry name" value="FBOX"/>
    <property type="match status" value="1"/>
</dbReference>
<evidence type="ECO:0000313" key="2">
    <source>
        <dbReference type="EMBL" id="CAG9581462.1"/>
    </source>
</evidence>
<feature type="domain" description="F-box" evidence="1">
    <location>
        <begin position="1"/>
        <end position="37"/>
    </location>
</feature>
<sequence>MSFVDLPEEIIIIIIKHLDMMSLNNLYTACDRVRDIISMYGIIKTCNMSLNIMATVQTLKLDFFKNISKQLQELNMSGIVDLNKNLLLPAMSRLKNLNVLNVSYTNINVLDIIDIYELCPTIKNISVNFVFGKSVQIRLLKKQLLQCQDVFKNFECVHFVGNLTNLIYSQLGPFILQKARLKTLKYSITECEMTPYENEECEDMINFDYFAVYLLYSRNSNVYYGFMQEMYLFNMLDFSKYEVIIIVRPNLQLFAVYASVLFTDFLNDNFHVRTETLTDFSISLSGNVCVMMWNKSSTTFDDKFFTQLLNKLKQLFPCNFTTGKMPLASKNDWYYTTPKEPTVPQQYDIYDTGFKKKRLALSNLVLNYDEEFADKNELQLSLQFDGQMKSAVTLSVNSTYLRKLTYLSLNGTVRYSTEFFNILFRCCENLVTLVVEAPSLCSCLSSISRSLPLNRNIKNLRLVDRRIDFKTLFSSMSQCKTLENVNICDMSSDTFDLSDPLTMFKKCDNLYCLYVYGPVSTTNRTKKMQILKKAKQKCQKLHLNVNVFINTQMAYDPYIDVFNLNPIKPI</sequence>
<dbReference type="SUPFAM" id="SSF52047">
    <property type="entry name" value="RNI-like"/>
    <property type="match status" value="1"/>
</dbReference>
<accession>A0A8J2WBW0</accession>
<dbReference type="InterPro" id="IPR032675">
    <property type="entry name" value="LRR_dom_sf"/>
</dbReference>
<protein>
    <submittedName>
        <fullName evidence="2">(African queen) hypothetical protein</fullName>
    </submittedName>
</protein>
<organism evidence="2 3">
    <name type="scientific">Danaus chrysippus</name>
    <name type="common">African queen</name>
    <dbReference type="NCBI Taxonomy" id="151541"/>
    <lineage>
        <taxon>Eukaryota</taxon>
        <taxon>Metazoa</taxon>
        <taxon>Ecdysozoa</taxon>
        <taxon>Arthropoda</taxon>
        <taxon>Hexapoda</taxon>
        <taxon>Insecta</taxon>
        <taxon>Pterygota</taxon>
        <taxon>Neoptera</taxon>
        <taxon>Endopterygota</taxon>
        <taxon>Lepidoptera</taxon>
        <taxon>Glossata</taxon>
        <taxon>Ditrysia</taxon>
        <taxon>Papilionoidea</taxon>
        <taxon>Nymphalidae</taxon>
        <taxon>Danainae</taxon>
        <taxon>Danaini</taxon>
        <taxon>Danaina</taxon>
        <taxon>Danaus</taxon>
        <taxon>Anosia</taxon>
    </lineage>
</organism>
<dbReference type="OrthoDB" id="7419010at2759"/>
<name>A0A8J2WBW0_9NEOP</name>
<dbReference type="EMBL" id="CAKASE010000080">
    <property type="protein sequence ID" value="CAG9581462.1"/>
    <property type="molecule type" value="Genomic_DNA"/>
</dbReference>
<dbReference type="InterPro" id="IPR001810">
    <property type="entry name" value="F-box_dom"/>
</dbReference>
<evidence type="ECO:0000259" key="1">
    <source>
        <dbReference type="PROSITE" id="PS50181"/>
    </source>
</evidence>